<dbReference type="GO" id="GO:0000176">
    <property type="term" value="C:nuclear exosome (RNase complex)"/>
    <property type="evidence" value="ECO:0007669"/>
    <property type="project" value="TreeGrafter"/>
</dbReference>
<dbReference type="PANTHER" id="PTHR11097:SF8">
    <property type="entry name" value="EXOSOME COMPLEX COMPONENT RRP42"/>
    <property type="match status" value="1"/>
</dbReference>
<dbReference type="Gene3D" id="3.30.230.70">
    <property type="entry name" value="GHMP Kinase, N-terminal domain"/>
    <property type="match status" value="1"/>
</dbReference>
<gene>
    <name evidence="9" type="ORF">PPROV_001080400</name>
</gene>
<reference evidence="9" key="1">
    <citation type="submission" date="2020-10" db="EMBL/GenBank/DDBJ databases">
        <title>Unveiling of a novel bifunctional photoreceptor, Dualchrome1, isolated from a cosmopolitan green alga.</title>
        <authorList>
            <person name="Suzuki S."/>
            <person name="Kawachi M."/>
        </authorList>
    </citation>
    <scope>NUCLEOTIDE SEQUENCE</scope>
    <source>
        <strain evidence="9">NIES 2893</strain>
    </source>
</reference>
<evidence type="ECO:0000256" key="2">
    <source>
        <dbReference type="ARBA" id="ARBA00004604"/>
    </source>
</evidence>
<dbReference type="GO" id="GO:0071038">
    <property type="term" value="P:TRAMP-dependent tRNA surveillance pathway"/>
    <property type="evidence" value="ECO:0007669"/>
    <property type="project" value="TreeGrafter"/>
</dbReference>
<accession>A0A830I4P5</accession>
<comment type="caution">
    <text evidence="9">The sequence shown here is derived from an EMBL/GenBank/DDBJ whole genome shotgun (WGS) entry which is preliminary data.</text>
</comment>
<dbReference type="GO" id="GO:0016075">
    <property type="term" value="P:rRNA catabolic process"/>
    <property type="evidence" value="ECO:0007669"/>
    <property type="project" value="TreeGrafter"/>
</dbReference>
<evidence type="ECO:0000256" key="7">
    <source>
        <dbReference type="SAM" id="MobiDB-lite"/>
    </source>
</evidence>
<evidence type="ECO:0000256" key="5">
    <source>
        <dbReference type="ARBA" id="ARBA00022835"/>
    </source>
</evidence>
<evidence type="ECO:0000313" key="9">
    <source>
        <dbReference type="EMBL" id="GHP12077.1"/>
    </source>
</evidence>
<dbReference type="OrthoDB" id="272245at2759"/>
<name>A0A830I4P5_9CHLO</name>
<proteinExistence type="inferred from homology"/>
<evidence type="ECO:0000256" key="1">
    <source>
        <dbReference type="ARBA" id="ARBA00004496"/>
    </source>
</evidence>
<dbReference type="InterPro" id="IPR027408">
    <property type="entry name" value="PNPase/RNase_PH_dom_sf"/>
</dbReference>
<dbReference type="InterPro" id="IPR020568">
    <property type="entry name" value="Ribosomal_Su5_D2-typ_SF"/>
</dbReference>
<dbReference type="AlphaFoldDB" id="A0A830I4P5"/>
<dbReference type="PANTHER" id="PTHR11097">
    <property type="entry name" value="EXOSOME COMPLEX EXONUCLEASE RIBOSOMAL RNA PROCESSING PROTEIN"/>
    <property type="match status" value="1"/>
</dbReference>
<comment type="subcellular location">
    <subcellularLocation>
        <location evidence="1">Cytoplasm</location>
    </subcellularLocation>
    <subcellularLocation>
        <location evidence="2">Nucleus</location>
        <location evidence="2">Nucleolus</location>
    </subcellularLocation>
</comment>
<dbReference type="GO" id="GO:0034476">
    <property type="term" value="P:U5 snRNA 3'-end processing"/>
    <property type="evidence" value="ECO:0007669"/>
    <property type="project" value="TreeGrafter"/>
</dbReference>
<sequence>MPPLGASHGASLAIASSDCLGSFRRVSGGIRLDGRSCLDFRPYSMSLGAAPLMDGSCALKVSSSVAAIVTVRADVAPPRPIRPKSGAIEISVEFGAAALAATPQTGAHADPAAAAGGGAHANALPSSADMPTSRTDAVAARLAAALLPRGENGAQDCINLEALCVVPHKRVWWLYVHVHVVRDDLATTDVLMAGIYAALRNTSIPLVRVVESPDGEKAAHDDDDDNDAEREIELELVDDEVTPFAPEQSALLTTTVHSCGDVLYVDPTRDELMASEWHALITTDRGGNACHVRTGGNLVNAQALADALAIAKRTNEQMRAHIDKLVDDAMSDE</sequence>
<dbReference type="GO" id="GO:0000467">
    <property type="term" value="P:exonucleolytic trimming to generate mature 3'-end of 5.8S rRNA from tricistronic rRNA transcript (SSU-rRNA, 5.8S rRNA, LSU-rRNA)"/>
    <property type="evidence" value="ECO:0007669"/>
    <property type="project" value="TreeGrafter"/>
</dbReference>
<dbReference type="EMBL" id="BNJQ01000038">
    <property type="protein sequence ID" value="GHP12077.1"/>
    <property type="molecule type" value="Genomic_DNA"/>
</dbReference>
<evidence type="ECO:0000256" key="4">
    <source>
        <dbReference type="ARBA" id="ARBA00022490"/>
    </source>
</evidence>
<protein>
    <recommendedName>
        <fullName evidence="6">Ribosomal RNA-processing protein 42</fullName>
    </recommendedName>
</protein>
<feature type="domain" description="Exoribonuclease phosphorolytic" evidence="8">
    <location>
        <begin position="39"/>
        <end position="205"/>
    </location>
</feature>
<dbReference type="InterPro" id="IPR036345">
    <property type="entry name" value="ExoRNase_PH_dom2_sf"/>
</dbReference>
<organism evidence="9 10">
    <name type="scientific">Pycnococcus provasolii</name>
    <dbReference type="NCBI Taxonomy" id="41880"/>
    <lineage>
        <taxon>Eukaryota</taxon>
        <taxon>Viridiplantae</taxon>
        <taxon>Chlorophyta</taxon>
        <taxon>Pseudoscourfieldiophyceae</taxon>
        <taxon>Pseudoscourfieldiales</taxon>
        <taxon>Pycnococcaceae</taxon>
        <taxon>Pycnococcus</taxon>
    </lineage>
</organism>
<dbReference type="Pfam" id="PF01138">
    <property type="entry name" value="RNase_PH"/>
    <property type="match status" value="1"/>
</dbReference>
<evidence type="ECO:0000256" key="6">
    <source>
        <dbReference type="ARBA" id="ARBA00042523"/>
    </source>
</evidence>
<dbReference type="GO" id="GO:0035925">
    <property type="term" value="F:mRNA 3'-UTR AU-rich region binding"/>
    <property type="evidence" value="ECO:0007669"/>
    <property type="project" value="TreeGrafter"/>
</dbReference>
<dbReference type="InterPro" id="IPR001247">
    <property type="entry name" value="ExoRNase_PH_dom1"/>
</dbReference>
<dbReference type="GO" id="GO:0071035">
    <property type="term" value="P:nuclear polyadenylation-dependent rRNA catabolic process"/>
    <property type="evidence" value="ECO:0007669"/>
    <property type="project" value="TreeGrafter"/>
</dbReference>
<keyword evidence="10" id="KW-1185">Reference proteome</keyword>
<evidence type="ECO:0000313" key="10">
    <source>
        <dbReference type="Proteomes" id="UP000660262"/>
    </source>
</evidence>
<feature type="region of interest" description="Disordered" evidence="7">
    <location>
        <begin position="109"/>
        <end position="130"/>
    </location>
</feature>
<keyword evidence="4" id="KW-0963">Cytoplasm</keyword>
<evidence type="ECO:0000259" key="8">
    <source>
        <dbReference type="Pfam" id="PF01138"/>
    </source>
</evidence>
<dbReference type="GO" id="GO:0034475">
    <property type="term" value="P:U4 snRNA 3'-end processing"/>
    <property type="evidence" value="ECO:0007669"/>
    <property type="project" value="TreeGrafter"/>
</dbReference>
<keyword evidence="5" id="KW-0271">Exosome</keyword>
<dbReference type="SUPFAM" id="SSF55666">
    <property type="entry name" value="Ribonuclease PH domain 2-like"/>
    <property type="match status" value="1"/>
</dbReference>
<evidence type="ECO:0000256" key="3">
    <source>
        <dbReference type="ARBA" id="ARBA00006678"/>
    </source>
</evidence>
<dbReference type="GO" id="GO:0071028">
    <property type="term" value="P:nuclear mRNA surveillance"/>
    <property type="evidence" value="ECO:0007669"/>
    <property type="project" value="TreeGrafter"/>
</dbReference>
<dbReference type="GO" id="GO:0000177">
    <property type="term" value="C:cytoplasmic exosome (RNase complex)"/>
    <property type="evidence" value="ECO:0007669"/>
    <property type="project" value="TreeGrafter"/>
</dbReference>
<dbReference type="GO" id="GO:0005730">
    <property type="term" value="C:nucleolus"/>
    <property type="evidence" value="ECO:0007669"/>
    <property type="project" value="UniProtKB-SubCell"/>
</dbReference>
<dbReference type="InterPro" id="IPR050590">
    <property type="entry name" value="Exosome_comp_Rrp42_subfam"/>
</dbReference>
<comment type="similarity">
    <text evidence="3">Belongs to the RNase PH family.</text>
</comment>
<dbReference type="SUPFAM" id="SSF54211">
    <property type="entry name" value="Ribosomal protein S5 domain 2-like"/>
    <property type="match status" value="1"/>
</dbReference>
<dbReference type="GO" id="GO:0034473">
    <property type="term" value="P:U1 snRNA 3'-end processing"/>
    <property type="evidence" value="ECO:0007669"/>
    <property type="project" value="TreeGrafter"/>
</dbReference>
<dbReference type="Proteomes" id="UP000660262">
    <property type="component" value="Unassembled WGS sequence"/>
</dbReference>